<accession>A0AAN9J6N0</accession>
<evidence type="ECO:0000313" key="2">
    <source>
        <dbReference type="EMBL" id="KAK7293153.1"/>
    </source>
</evidence>
<comment type="caution">
    <text evidence="2">The sequence shown here is derived from an EMBL/GenBank/DDBJ whole genome shotgun (WGS) entry which is preliminary data.</text>
</comment>
<evidence type="ECO:0000313" key="3">
    <source>
        <dbReference type="Proteomes" id="UP001359559"/>
    </source>
</evidence>
<feature type="compositionally biased region" description="Basic and acidic residues" evidence="1">
    <location>
        <begin position="9"/>
        <end position="27"/>
    </location>
</feature>
<reference evidence="2 3" key="1">
    <citation type="submission" date="2024-01" db="EMBL/GenBank/DDBJ databases">
        <title>The genomes of 5 underutilized Papilionoideae crops provide insights into root nodulation and disease resistance.</title>
        <authorList>
            <person name="Yuan L."/>
        </authorList>
    </citation>
    <scope>NUCLEOTIDE SEQUENCE [LARGE SCALE GENOMIC DNA]</scope>
    <source>
        <strain evidence="2">LY-2023</strain>
        <tissue evidence="2">Leaf</tissue>
    </source>
</reference>
<name>A0AAN9J6N0_CLITE</name>
<protein>
    <submittedName>
        <fullName evidence="2">Uncharacterized protein</fullName>
    </submittedName>
</protein>
<feature type="region of interest" description="Disordered" evidence="1">
    <location>
        <begin position="1"/>
        <end position="62"/>
    </location>
</feature>
<dbReference type="AlphaFoldDB" id="A0AAN9J6N0"/>
<organism evidence="2 3">
    <name type="scientific">Clitoria ternatea</name>
    <name type="common">Butterfly pea</name>
    <dbReference type="NCBI Taxonomy" id="43366"/>
    <lineage>
        <taxon>Eukaryota</taxon>
        <taxon>Viridiplantae</taxon>
        <taxon>Streptophyta</taxon>
        <taxon>Embryophyta</taxon>
        <taxon>Tracheophyta</taxon>
        <taxon>Spermatophyta</taxon>
        <taxon>Magnoliopsida</taxon>
        <taxon>eudicotyledons</taxon>
        <taxon>Gunneridae</taxon>
        <taxon>Pentapetalae</taxon>
        <taxon>rosids</taxon>
        <taxon>fabids</taxon>
        <taxon>Fabales</taxon>
        <taxon>Fabaceae</taxon>
        <taxon>Papilionoideae</taxon>
        <taxon>50 kb inversion clade</taxon>
        <taxon>NPAAA clade</taxon>
        <taxon>indigoferoid/millettioid clade</taxon>
        <taxon>Phaseoleae</taxon>
        <taxon>Clitoria</taxon>
    </lineage>
</organism>
<keyword evidence="3" id="KW-1185">Reference proteome</keyword>
<sequence length="137" mass="14329">MTVTRYCKRGSDGGKSRAENTGDRSGDSDDNGNNSSGDGNGGGESSGDNDDGGDGGGGGGREDGNMNVWTGFLLTAKSDCVMVAMRLLDMAHAYELPSIPCPVLHGPSFATSQTKVKPEYKMANLCLCLCLSLQRRE</sequence>
<gene>
    <name evidence="2" type="ORF">RJT34_16014</name>
</gene>
<dbReference type="Proteomes" id="UP001359559">
    <property type="component" value="Unassembled WGS sequence"/>
</dbReference>
<evidence type="ECO:0000256" key="1">
    <source>
        <dbReference type="SAM" id="MobiDB-lite"/>
    </source>
</evidence>
<dbReference type="EMBL" id="JAYKXN010000004">
    <property type="protein sequence ID" value="KAK7293153.1"/>
    <property type="molecule type" value="Genomic_DNA"/>
</dbReference>
<proteinExistence type="predicted"/>